<dbReference type="SUPFAM" id="SSF48208">
    <property type="entry name" value="Six-hairpin glycosidases"/>
    <property type="match status" value="1"/>
</dbReference>
<evidence type="ECO:0000256" key="8">
    <source>
        <dbReference type="ARBA" id="ARBA00023326"/>
    </source>
</evidence>
<dbReference type="PANTHER" id="PTHR22298">
    <property type="entry name" value="ENDO-1,4-BETA-GLUCANASE"/>
    <property type="match status" value="1"/>
</dbReference>
<dbReference type="EC" id="3.2.1.4" evidence="3"/>
<gene>
    <name evidence="10" type="ORF">WJX81_004364</name>
</gene>
<evidence type="ECO:0000256" key="4">
    <source>
        <dbReference type="ARBA" id="ARBA00022801"/>
    </source>
</evidence>
<dbReference type="InterPro" id="IPR012341">
    <property type="entry name" value="6hp_glycosidase-like_sf"/>
</dbReference>
<dbReference type="Proteomes" id="UP001445335">
    <property type="component" value="Unassembled WGS sequence"/>
</dbReference>
<evidence type="ECO:0000256" key="5">
    <source>
        <dbReference type="ARBA" id="ARBA00023001"/>
    </source>
</evidence>
<sequence length="498" mass="53072">MPTLAWRGSSCKDCQGAYGEDLSGGYYEAGGSYMKMALQEAFVLTQLAWTVVDFQQGLSKAGQLDEALAALRWGASYLMACHPQPNVFMAVQGNHSLDFEYYGPPEDYEQWVPKGPGGRRLASYINASNPSSEIAGEAAAALAATALAFASSDPAYAGLALAHSVELFMFGTTYLGSYMTSPSPGIQQHALLYPSSGFHDELAWAAVWLYRATGASSFLDAASNLFLAAQADGNSECCGYGTFSWDTKSPGVALQLATLQPNNSQYLAAVEQFFSWYLPGPGRTVPHTNSGLAYPYQGWGACRYAANAGMLALAYAQSLRSRAADASYAAQLFNYGQQQVSIILGSSGQSYLVGFGANFPQHVFQKDAWNSYLTWDTSSLPWTVQREDFQASSAPNPFIAYGAVVGGPSSLNGTSAFPDTRRMFQYTEPALDYGGGLIGGIAILITYYADQRPASMCDLDLGYQAPGAPAPPASLVTECGRNASSVQDAIIDVLDGCC</sequence>
<protein>
    <recommendedName>
        <fullName evidence="3">cellulase</fullName>
        <ecNumber evidence="3">3.2.1.4</ecNumber>
    </recommendedName>
</protein>
<feature type="domain" description="Glycoside hydrolase family 9" evidence="9">
    <location>
        <begin position="4"/>
        <end position="439"/>
    </location>
</feature>
<comment type="catalytic activity">
    <reaction evidence="1">
        <text>Endohydrolysis of (1-&gt;4)-beta-D-glucosidic linkages in cellulose, lichenin and cereal beta-D-glucans.</text>
        <dbReference type="EC" id="3.2.1.4"/>
    </reaction>
</comment>
<evidence type="ECO:0000256" key="3">
    <source>
        <dbReference type="ARBA" id="ARBA00012601"/>
    </source>
</evidence>
<dbReference type="Pfam" id="PF00759">
    <property type="entry name" value="Glyco_hydro_9"/>
    <property type="match status" value="1"/>
</dbReference>
<comment type="caution">
    <text evidence="10">The sequence shown here is derived from an EMBL/GenBank/DDBJ whole genome shotgun (WGS) entry which is preliminary data.</text>
</comment>
<dbReference type="InterPro" id="IPR001701">
    <property type="entry name" value="Glyco_hydro_9"/>
</dbReference>
<evidence type="ECO:0000259" key="9">
    <source>
        <dbReference type="Pfam" id="PF00759"/>
    </source>
</evidence>
<keyword evidence="11" id="KW-1185">Reference proteome</keyword>
<dbReference type="InterPro" id="IPR008928">
    <property type="entry name" value="6-hairpin_glycosidase_sf"/>
</dbReference>
<evidence type="ECO:0000256" key="6">
    <source>
        <dbReference type="ARBA" id="ARBA00023277"/>
    </source>
</evidence>
<evidence type="ECO:0000256" key="7">
    <source>
        <dbReference type="ARBA" id="ARBA00023295"/>
    </source>
</evidence>
<keyword evidence="8" id="KW-0624">Polysaccharide degradation</keyword>
<dbReference type="Gene3D" id="1.50.10.10">
    <property type="match status" value="1"/>
</dbReference>
<organism evidence="10 11">
    <name type="scientific">Elliptochloris bilobata</name>
    <dbReference type="NCBI Taxonomy" id="381761"/>
    <lineage>
        <taxon>Eukaryota</taxon>
        <taxon>Viridiplantae</taxon>
        <taxon>Chlorophyta</taxon>
        <taxon>core chlorophytes</taxon>
        <taxon>Trebouxiophyceae</taxon>
        <taxon>Trebouxiophyceae incertae sedis</taxon>
        <taxon>Elliptochloris clade</taxon>
        <taxon>Elliptochloris</taxon>
    </lineage>
</organism>
<accession>A0AAW1QPS9</accession>
<evidence type="ECO:0000313" key="11">
    <source>
        <dbReference type="Proteomes" id="UP001445335"/>
    </source>
</evidence>
<evidence type="ECO:0000313" key="10">
    <source>
        <dbReference type="EMBL" id="KAK9823052.1"/>
    </source>
</evidence>
<dbReference type="GO" id="GO:0030245">
    <property type="term" value="P:cellulose catabolic process"/>
    <property type="evidence" value="ECO:0007669"/>
    <property type="project" value="UniProtKB-KW"/>
</dbReference>
<keyword evidence="5" id="KW-0136">Cellulose degradation</keyword>
<keyword evidence="6" id="KW-0119">Carbohydrate metabolism</keyword>
<evidence type="ECO:0000256" key="2">
    <source>
        <dbReference type="ARBA" id="ARBA00007072"/>
    </source>
</evidence>
<evidence type="ECO:0000256" key="1">
    <source>
        <dbReference type="ARBA" id="ARBA00000966"/>
    </source>
</evidence>
<name>A0AAW1QPS9_9CHLO</name>
<proteinExistence type="inferred from homology"/>
<keyword evidence="7" id="KW-0326">Glycosidase</keyword>
<keyword evidence="4" id="KW-0378">Hydrolase</keyword>
<comment type="similarity">
    <text evidence="2">Belongs to the glycosyl hydrolase 9 (cellulase E) family.</text>
</comment>
<reference evidence="10 11" key="1">
    <citation type="journal article" date="2024" name="Nat. Commun.">
        <title>Phylogenomics reveals the evolutionary origins of lichenization in chlorophyte algae.</title>
        <authorList>
            <person name="Puginier C."/>
            <person name="Libourel C."/>
            <person name="Otte J."/>
            <person name="Skaloud P."/>
            <person name="Haon M."/>
            <person name="Grisel S."/>
            <person name="Petersen M."/>
            <person name="Berrin J.G."/>
            <person name="Delaux P.M."/>
            <person name="Dal Grande F."/>
            <person name="Keller J."/>
        </authorList>
    </citation>
    <scope>NUCLEOTIDE SEQUENCE [LARGE SCALE GENOMIC DNA]</scope>
    <source>
        <strain evidence="10 11">SAG 245.80</strain>
    </source>
</reference>
<dbReference type="GO" id="GO:0008810">
    <property type="term" value="F:cellulase activity"/>
    <property type="evidence" value="ECO:0007669"/>
    <property type="project" value="UniProtKB-EC"/>
</dbReference>
<dbReference type="AlphaFoldDB" id="A0AAW1QPS9"/>
<dbReference type="EMBL" id="JALJOU010000080">
    <property type="protein sequence ID" value="KAK9823052.1"/>
    <property type="molecule type" value="Genomic_DNA"/>
</dbReference>